<name>A0ABW2TWV8_9PSEU</name>
<evidence type="ECO:0000313" key="4">
    <source>
        <dbReference type="EMBL" id="MFC7618402.1"/>
    </source>
</evidence>
<dbReference type="Proteomes" id="UP001596512">
    <property type="component" value="Unassembled WGS sequence"/>
</dbReference>
<keyword evidence="1" id="KW-0805">Transcription regulation</keyword>
<evidence type="ECO:0000256" key="1">
    <source>
        <dbReference type="ARBA" id="ARBA00023015"/>
    </source>
</evidence>
<protein>
    <submittedName>
        <fullName evidence="4">TetR-like C-terminal domain-containing protein</fullName>
    </submittedName>
</protein>
<feature type="domain" description="HTH-type transcriptional regulator MT1864/Rv1816-like C-terminal" evidence="3">
    <location>
        <begin position="18"/>
        <end position="59"/>
    </location>
</feature>
<keyword evidence="2" id="KW-0804">Transcription</keyword>
<gene>
    <name evidence="4" type="ORF">ACFQV2_38600</name>
</gene>
<sequence>MIAETGVEVPEERLSVGTAYVMLQFWVRLYGQVALEVFGQFPFPVSDAEPLFESMLTDLLREVGLT</sequence>
<reference evidence="5" key="1">
    <citation type="journal article" date="2019" name="Int. J. Syst. Evol. Microbiol.">
        <title>The Global Catalogue of Microorganisms (GCM) 10K type strain sequencing project: providing services to taxonomists for standard genome sequencing and annotation.</title>
        <authorList>
            <consortium name="The Broad Institute Genomics Platform"/>
            <consortium name="The Broad Institute Genome Sequencing Center for Infectious Disease"/>
            <person name="Wu L."/>
            <person name="Ma J."/>
        </authorList>
    </citation>
    <scope>NUCLEOTIDE SEQUENCE [LARGE SCALE GENOMIC DNA]</scope>
    <source>
        <strain evidence="5">JCM 17695</strain>
    </source>
</reference>
<dbReference type="EMBL" id="JBHTEY010000004">
    <property type="protein sequence ID" value="MFC7618402.1"/>
    <property type="molecule type" value="Genomic_DNA"/>
</dbReference>
<dbReference type="SUPFAM" id="SSF48498">
    <property type="entry name" value="Tetracyclin repressor-like, C-terminal domain"/>
    <property type="match status" value="1"/>
</dbReference>
<proteinExistence type="predicted"/>
<evidence type="ECO:0000313" key="5">
    <source>
        <dbReference type="Proteomes" id="UP001596512"/>
    </source>
</evidence>
<evidence type="ECO:0000259" key="3">
    <source>
        <dbReference type="Pfam" id="PF13305"/>
    </source>
</evidence>
<evidence type="ECO:0000256" key="2">
    <source>
        <dbReference type="ARBA" id="ARBA00023163"/>
    </source>
</evidence>
<keyword evidence="5" id="KW-1185">Reference proteome</keyword>
<organism evidence="4 5">
    <name type="scientific">Actinokineospora soli</name>
    <dbReference type="NCBI Taxonomy" id="1048753"/>
    <lineage>
        <taxon>Bacteria</taxon>
        <taxon>Bacillati</taxon>
        <taxon>Actinomycetota</taxon>
        <taxon>Actinomycetes</taxon>
        <taxon>Pseudonocardiales</taxon>
        <taxon>Pseudonocardiaceae</taxon>
        <taxon>Actinokineospora</taxon>
    </lineage>
</organism>
<comment type="caution">
    <text evidence="4">The sequence shown here is derived from an EMBL/GenBank/DDBJ whole genome shotgun (WGS) entry which is preliminary data.</text>
</comment>
<dbReference type="Gene3D" id="1.10.357.10">
    <property type="entry name" value="Tetracycline Repressor, domain 2"/>
    <property type="match status" value="1"/>
</dbReference>
<dbReference type="Pfam" id="PF13305">
    <property type="entry name" value="TetR_C_33"/>
    <property type="match status" value="1"/>
</dbReference>
<accession>A0ABW2TWV8</accession>
<dbReference type="InterPro" id="IPR025996">
    <property type="entry name" value="MT1864/Rv1816-like_C"/>
</dbReference>
<dbReference type="InterPro" id="IPR036271">
    <property type="entry name" value="Tet_transcr_reg_TetR-rel_C_sf"/>
</dbReference>